<dbReference type="PANTHER" id="PTHR34477:SF1">
    <property type="entry name" value="UPF0213 PROTEIN YHBQ"/>
    <property type="match status" value="1"/>
</dbReference>
<dbReference type="InterPro" id="IPR000305">
    <property type="entry name" value="GIY-YIG_endonuc"/>
</dbReference>
<dbReference type="RefSeq" id="WP_017023249.1">
    <property type="nucleotide sequence ID" value="NZ_CAWMPN010000031.1"/>
</dbReference>
<proteinExistence type="inferred from homology"/>
<organism evidence="3 4">
    <name type="scientific">Aliivibrio logei</name>
    <name type="common">Vibrio logei</name>
    <dbReference type="NCBI Taxonomy" id="688"/>
    <lineage>
        <taxon>Bacteria</taxon>
        <taxon>Pseudomonadati</taxon>
        <taxon>Pseudomonadota</taxon>
        <taxon>Gammaproteobacteria</taxon>
        <taxon>Vibrionales</taxon>
        <taxon>Vibrionaceae</taxon>
        <taxon>Aliivibrio</taxon>
    </lineage>
</organism>
<dbReference type="Proteomes" id="UP000093523">
    <property type="component" value="Unassembled WGS sequence"/>
</dbReference>
<gene>
    <name evidence="3" type="ORF">A6E04_20095</name>
</gene>
<evidence type="ECO:0000313" key="3">
    <source>
        <dbReference type="EMBL" id="OCH17156.1"/>
    </source>
</evidence>
<accession>A0A1B9NU15</accession>
<dbReference type="PROSITE" id="PS50164">
    <property type="entry name" value="GIY_YIG"/>
    <property type="match status" value="1"/>
</dbReference>
<dbReference type="InterPro" id="IPR035901">
    <property type="entry name" value="GIY-YIG_endonuc_sf"/>
</dbReference>
<comment type="caution">
    <text evidence="3">The sequence shown here is derived from an EMBL/GenBank/DDBJ whole genome shotgun (WGS) entry which is preliminary data.</text>
</comment>
<dbReference type="AlphaFoldDB" id="A0A1B9NU15"/>
<feature type="domain" description="GIY-YIG" evidence="2">
    <location>
        <begin position="6"/>
        <end position="81"/>
    </location>
</feature>
<dbReference type="Pfam" id="PF01541">
    <property type="entry name" value="GIY-YIG"/>
    <property type="match status" value="1"/>
</dbReference>
<dbReference type="OrthoDB" id="9797095at2"/>
<dbReference type="STRING" id="688.A6E04_20095"/>
<name>A0A1B9NU15_ALILO</name>
<protein>
    <recommendedName>
        <fullName evidence="2">GIY-YIG domain-containing protein</fullName>
    </recommendedName>
</protein>
<evidence type="ECO:0000256" key="1">
    <source>
        <dbReference type="ARBA" id="ARBA00007435"/>
    </source>
</evidence>
<dbReference type="InterPro" id="IPR050190">
    <property type="entry name" value="UPF0213_domain"/>
</dbReference>
<dbReference type="CDD" id="cd10456">
    <property type="entry name" value="GIY-YIG_UPF0213"/>
    <property type="match status" value="1"/>
</dbReference>
<evidence type="ECO:0000313" key="4">
    <source>
        <dbReference type="Proteomes" id="UP000093523"/>
    </source>
</evidence>
<dbReference type="PANTHER" id="PTHR34477">
    <property type="entry name" value="UPF0213 PROTEIN YHBQ"/>
    <property type="match status" value="1"/>
</dbReference>
<sequence>MKTTDSPWFIYLIRTKLNTLYCGITNNIDRRFLAHQQGKGAKYLKGKGPLQLVWSYEVENKSLALKYEYRIKKLTKASKEALVSDQRALPSIND</sequence>
<dbReference type="EMBL" id="MAJU01000031">
    <property type="protein sequence ID" value="OCH17156.1"/>
    <property type="molecule type" value="Genomic_DNA"/>
</dbReference>
<dbReference type="Gene3D" id="3.40.1440.10">
    <property type="entry name" value="GIY-YIG endonuclease"/>
    <property type="match status" value="1"/>
</dbReference>
<reference evidence="3 4" key="1">
    <citation type="submission" date="2016-06" db="EMBL/GenBank/DDBJ databases">
        <authorList>
            <person name="Kjaerup R.B."/>
            <person name="Dalgaard T.S."/>
            <person name="Juul-Madsen H.R."/>
        </authorList>
    </citation>
    <scope>NUCLEOTIDE SEQUENCE [LARGE SCALE GENOMIC DNA]</scope>
    <source>
        <strain evidence="3 4">1S159</strain>
    </source>
</reference>
<comment type="similarity">
    <text evidence="1">Belongs to the UPF0213 family.</text>
</comment>
<evidence type="ECO:0000259" key="2">
    <source>
        <dbReference type="PROSITE" id="PS50164"/>
    </source>
</evidence>
<dbReference type="SUPFAM" id="SSF82771">
    <property type="entry name" value="GIY-YIG endonuclease"/>
    <property type="match status" value="1"/>
</dbReference>